<accession>A8G1S9</accession>
<sequence length="250" mass="29141">MDSLGGYVELSEFLLGEGELKEWTGEGELIPDPNLIWNIDHLASFIQMELDSWKMHCEIVDNRLAVTSEVMCSFILYEKENVRFYIKSLFDIATYYVACIQALDKLLTQLYKLSSKYYRLKVKKPKLEIDKLFHAKAQFIRDKSFIHQYSEQITNPMDKRAAMSWTPNISYKSGDIPTCENYKFGDGKWWVKVNGIKTETEVDISTNGLVEFATKAQEQIEIRKSRVIHYYNEIKENKLLEPDPVVIPVK</sequence>
<dbReference type="HOGENOM" id="CLU_1110803_0_0_6"/>
<protein>
    <submittedName>
        <fullName evidence="1">Uncharacterized protein</fullName>
    </submittedName>
</protein>
<reference evidence="1 2" key="1">
    <citation type="submission" date="2007-08" db="EMBL/GenBank/DDBJ databases">
        <title>Complete sequence of Shewanella sediminis HAW-EB3.</title>
        <authorList>
            <consortium name="US DOE Joint Genome Institute"/>
            <person name="Copeland A."/>
            <person name="Lucas S."/>
            <person name="Lapidus A."/>
            <person name="Barry K."/>
            <person name="Glavina del Rio T."/>
            <person name="Dalin E."/>
            <person name="Tice H."/>
            <person name="Pitluck S."/>
            <person name="Chertkov O."/>
            <person name="Brettin T."/>
            <person name="Bruce D."/>
            <person name="Detter J.C."/>
            <person name="Han C."/>
            <person name="Schmutz J."/>
            <person name="Larimer F."/>
            <person name="Land M."/>
            <person name="Hauser L."/>
            <person name="Kyrpides N."/>
            <person name="Kim E."/>
            <person name="Zhao J.-S."/>
            <person name="Richardson P."/>
        </authorList>
    </citation>
    <scope>NUCLEOTIDE SEQUENCE [LARGE SCALE GENOMIC DNA]</scope>
    <source>
        <strain evidence="1 2">HAW-EB3</strain>
    </source>
</reference>
<evidence type="ECO:0000313" key="2">
    <source>
        <dbReference type="Proteomes" id="UP000002015"/>
    </source>
</evidence>
<organism evidence="1 2">
    <name type="scientific">Shewanella sediminis (strain HAW-EB3)</name>
    <dbReference type="NCBI Taxonomy" id="425104"/>
    <lineage>
        <taxon>Bacteria</taxon>
        <taxon>Pseudomonadati</taxon>
        <taxon>Pseudomonadota</taxon>
        <taxon>Gammaproteobacteria</taxon>
        <taxon>Alteromonadales</taxon>
        <taxon>Shewanellaceae</taxon>
        <taxon>Shewanella</taxon>
    </lineage>
</organism>
<dbReference type="EMBL" id="CP000821">
    <property type="protein sequence ID" value="ABV39052.1"/>
    <property type="molecule type" value="Genomic_DNA"/>
</dbReference>
<evidence type="ECO:0000313" key="1">
    <source>
        <dbReference type="EMBL" id="ABV39052.1"/>
    </source>
</evidence>
<keyword evidence="2" id="KW-1185">Reference proteome</keyword>
<dbReference type="Proteomes" id="UP000002015">
    <property type="component" value="Chromosome"/>
</dbReference>
<dbReference type="KEGG" id="sse:Ssed_4450"/>
<gene>
    <name evidence="1" type="ordered locus">Ssed_4450</name>
</gene>
<dbReference type="AlphaFoldDB" id="A8G1S9"/>
<proteinExistence type="predicted"/>
<name>A8G1S9_SHESH</name>